<dbReference type="GO" id="GO:0005737">
    <property type="term" value="C:cytoplasm"/>
    <property type="evidence" value="ECO:0007669"/>
    <property type="project" value="UniProtKB-SubCell"/>
</dbReference>
<feature type="region of interest" description="Disordered" evidence="5">
    <location>
        <begin position="1"/>
        <end position="25"/>
    </location>
</feature>
<dbReference type="PANTHER" id="PTHR35971">
    <property type="entry name" value="SI:DKEY-31G6.6"/>
    <property type="match status" value="1"/>
</dbReference>
<evidence type="ECO:0000256" key="1">
    <source>
        <dbReference type="ARBA" id="ARBA00004496"/>
    </source>
</evidence>
<keyword evidence="8" id="KW-1185">Reference proteome</keyword>
<reference evidence="7" key="1">
    <citation type="submission" date="2025-08" db="UniProtKB">
        <authorList>
            <consortium name="Ensembl"/>
        </authorList>
    </citation>
    <scope>IDENTIFICATION</scope>
</reference>
<dbReference type="AlphaFoldDB" id="A0A8C9MTH8"/>
<reference evidence="7" key="2">
    <citation type="submission" date="2025-09" db="UniProtKB">
        <authorList>
            <consortium name="Ensembl"/>
        </authorList>
    </citation>
    <scope>IDENTIFICATION</scope>
</reference>
<name>A0A8C9MTH8_SERCA</name>
<dbReference type="PROSITE" id="PS50835">
    <property type="entry name" value="IG_LIKE"/>
    <property type="match status" value="1"/>
</dbReference>
<dbReference type="InterPro" id="IPR007110">
    <property type="entry name" value="Ig-like_dom"/>
</dbReference>
<dbReference type="InterPro" id="IPR036179">
    <property type="entry name" value="Ig-like_dom_sf"/>
</dbReference>
<sequence length="195" mass="21130">AACRHPGEPEGRGGDRGSSGHSETPSVCNTFYLHPSAVPPFFQEEMTSQEGVEGGTATLHCELSKAPACVQWRKGQHILTSGSKYSMRQEGRAVELLVHGLDLSDSGDYSCVCGDQTSTAALTVHGNVIPGGNVLPTCPNLYGLLLSLSVCLESARFCLVKTFVCWNFPYAEEMHKWCDVDALDFMGHKNTWGTF</sequence>
<dbReference type="InterPro" id="IPR052385">
    <property type="entry name" value="Obscurin/Obscurin-like_Reg"/>
</dbReference>
<dbReference type="Pfam" id="PF07679">
    <property type="entry name" value="I-set"/>
    <property type="match status" value="1"/>
</dbReference>
<proteinExistence type="predicted"/>
<evidence type="ECO:0000256" key="2">
    <source>
        <dbReference type="ARBA" id="ARBA00022490"/>
    </source>
</evidence>
<dbReference type="InterPro" id="IPR003599">
    <property type="entry name" value="Ig_sub"/>
</dbReference>
<dbReference type="InterPro" id="IPR013098">
    <property type="entry name" value="Ig_I-set"/>
</dbReference>
<organism evidence="7 8">
    <name type="scientific">Serinus canaria</name>
    <name type="common">Island canary</name>
    <name type="synonym">Fringilla canaria</name>
    <dbReference type="NCBI Taxonomy" id="9135"/>
    <lineage>
        <taxon>Eukaryota</taxon>
        <taxon>Metazoa</taxon>
        <taxon>Chordata</taxon>
        <taxon>Craniata</taxon>
        <taxon>Vertebrata</taxon>
        <taxon>Euteleostomi</taxon>
        <taxon>Archelosauria</taxon>
        <taxon>Archosauria</taxon>
        <taxon>Dinosauria</taxon>
        <taxon>Saurischia</taxon>
        <taxon>Theropoda</taxon>
        <taxon>Coelurosauria</taxon>
        <taxon>Aves</taxon>
        <taxon>Neognathae</taxon>
        <taxon>Neoaves</taxon>
        <taxon>Telluraves</taxon>
        <taxon>Australaves</taxon>
        <taxon>Passeriformes</taxon>
        <taxon>Passeroidea</taxon>
        <taxon>Fringillidae</taxon>
        <taxon>Carduelinae</taxon>
        <taxon>Serinus</taxon>
    </lineage>
</organism>
<comment type="subcellular location">
    <subcellularLocation>
        <location evidence="1">Cytoplasm</location>
    </subcellularLocation>
</comment>
<evidence type="ECO:0000259" key="6">
    <source>
        <dbReference type="PROSITE" id="PS50835"/>
    </source>
</evidence>
<evidence type="ECO:0000256" key="3">
    <source>
        <dbReference type="ARBA" id="ARBA00022553"/>
    </source>
</evidence>
<feature type="compositionally biased region" description="Basic and acidic residues" evidence="5">
    <location>
        <begin position="1"/>
        <end position="15"/>
    </location>
</feature>
<dbReference type="GeneTree" id="ENSGT00940000154756"/>
<dbReference type="FunFam" id="2.60.40.10:FF:000228">
    <property type="entry name" value="obscurin isoform X4"/>
    <property type="match status" value="1"/>
</dbReference>
<accession>A0A8C9MTH8</accession>
<feature type="domain" description="Ig-like" evidence="6">
    <location>
        <begin position="39"/>
        <end position="123"/>
    </location>
</feature>
<keyword evidence="2" id="KW-0963">Cytoplasm</keyword>
<evidence type="ECO:0000313" key="8">
    <source>
        <dbReference type="Proteomes" id="UP000694409"/>
    </source>
</evidence>
<evidence type="ECO:0000313" key="7">
    <source>
        <dbReference type="Ensembl" id="ENSSCAP00000007994.1"/>
    </source>
</evidence>
<dbReference type="Ensembl" id="ENSSCAT00000009034.1">
    <property type="protein sequence ID" value="ENSSCAP00000007994.1"/>
    <property type="gene ID" value="ENSSCAG00000006133.1"/>
</dbReference>
<dbReference type="Gene3D" id="2.60.40.10">
    <property type="entry name" value="Immunoglobulins"/>
    <property type="match status" value="1"/>
</dbReference>
<keyword evidence="4" id="KW-1015">Disulfide bond</keyword>
<keyword evidence="3" id="KW-0597">Phosphoprotein</keyword>
<dbReference type="SUPFAM" id="SSF48726">
    <property type="entry name" value="Immunoglobulin"/>
    <property type="match status" value="1"/>
</dbReference>
<dbReference type="PANTHER" id="PTHR35971:SF5">
    <property type="entry name" value="OBSCURIN LIKE CYTOSKELETAL ADAPTOR 1"/>
    <property type="match status" value="1"/>
</dbReference>
<dbReference type="SMART" id="SM00409">
    <property type="entry name" value="IG"/>
    <property type="match status" value="1"/>
</dbReference>
<dbReference type="Proteomes" id="UP000694409">
    <property type="component" value="Unassembled WGS sequence"/>
</dbReference>
<evidence type="ECO:0000256" key="5">
    <source>
        <dbReference type="SAM" id="MobiDB-lite"/>
    </source>
</evidence>
<protein>
    <recommendedName>
        <fullName evidence="6">Ig-like domain-containing protein</fullName>
    </recommendedName>
</protein>
<evidence type="ECO:0000256" key="4">
    <source>
        <dbReference type="ARBA" id="ARBA00023157"/>
    </source>
</evidence>
<dbReference type="InterPro" id="IPR013783">
    <property type="entry name" value="Ig-like_fold"/>
</dbReference>